<dbReference type="SUPFAM" id="SSF47413">
    <property type="entry name" value="lambda repressor-like DNA-binding domains"/>
    <property type="match status" value="1"/>
</dbReference>
<keyword evidence="4" id="KW-1185">Reference proteome</keyword>
<dbReference type="GO" id="GO:0003677">
    <property type="term" value="F:DNA binding"/>
    <property type="evidence" value="ECO:0007669"/>
    <property type="project" value="InterPro"/>
</dbReference>
<proteinExistence type="predicted"/>
<sequence length="308" mass="34174">MDPRQGESGPRRPTPPRYRIPEHPPGTPTLGRSHRRPSFRRRPAGPARVTGSTGPTPKTRPRETSISDGNPAGGLARGQALNGRGSSNRLFVRAQVPPEERARLVATLGATLRAERAQRGLSRRALAVRSTVHRTTIERLECGQLRPRPNTLRALAFGLNHLESDPIAERLMEAAGGSLREDTPAGLRRRKRRMDAALARAYWLRGQVAFAADDARRSAYRLIADMAKIPVEPLRAHYTPEQAASELTMIRQTEALLNAEDAAWRCSDGLFWALRVTADRHPLDTALVAWEANRLGVSPRWKQSRGCR</sequence>
<comment type="caution">
    <text evidence="3">The sequence shown here is derived from an EMBL/GenBank/DDBJ whole genome shotgun (WGS) entry which is preliminary data.</text>
</comment>
<dbReference type="Gene3D" id="1.10.260.40">
    <property type="entry name" value="lambda repressor-like DNA-binding domains"/>
    <property type="match status" value="1"/>
</dbReference>
<evidence type="ECO:0000313" key="4">
    <source>
        <dbReference type="Proteomes" id="UP000317982"/>
    </source>
</evidence>
<dbReference type="InterPro" id="IPR010982">
    <property type="entry name" value="Lambda_DNA-bd_dom_sf"/>
</dbReference>
<dbReference type="EMBL" id="VIRS01000009">
    <property type="protein sequence ID" value="TQS44350.1"/>
    <property type="molecule type" value="Genomic_DNA"/>
</dbReference>
<evidence type="ECO:0000259" key="2">
    <source>
        <dbReference type="PROSITE" id="PS50943"/>
    </source>
</evidence>
<dbReference type="SMART" id="SM00530">
    <property type="entry name" value="HTH_XRE"/>
    <property type="match status" value="1"/>
</dbReference>
<feature type="compositionally biased region" description="Pro residues" evidence="1">
    <location>
        <begin position="12"/>
        <end position="27"/>
    </location>
</feature>
<reference evidence="3 4" key="1">
    <citation type="submission" date="2019-07" db="EMBL/GenBank/DDBJ databases">
        <title>Cryptosporangium phraense sp. nov., isolated from plant litter.</title>
        <authorList>
            <person name="Suriyachadkun C."/>
        </authorList>
    </citation>
    <scope>NUCLEOTIDE SEQUENCE [LARGE SCALE GENOMIC DNA]</scope>
    <source>
        <strain evidence="3 4">A-T 5661</strain>
    </source>
</reference>
<protein>
    <submittedName>
        <fullName evidence="3">Helix-turn-helix domain-containing protein</fullName>
    </submittedName>
</protein>
<evidence type="ECO:0000256" key="1">
    <source>
        <dbReference type="SAM" id="MobiDB-lite"/>
    </source>
</evidence>
<dbReference type="AlphaFoldDB" id="A0A545ASN5"/>
<feature type="compositionally biased region" description="Basic residues" evidence="1">
    <location>
        <begin position="32"/>
        <end position="43"/>
    </location>
</feature>
<organism evidence="3 4">
    <name type="scientific">Cryptosporangium phraense</name>
    <dbReference type="NCBI Taxonomy" id="2593070"/>
    <lineage>
        <taxon>Bacteria</taxon>
        <taxon>Bacillati</taxon>
        <taxon>Actinomycetota</taxon>
        <taxon>Actinomycetes</taxon>
        <taxon>Cryptosporangiales</taxon>
        <taxon>Cryptosporangiaceae</taxon>
        <taxon>Cryptosporangium</taxon>
    </lineage>
</organism>
<dbReference type="Pfam" id="PF13560">
    <property type="entry name" value="HTH_31"/>
    <property type="match status" value="1"/>
</dbReference>
<dbReference type="InterPro" id="IPR001387">
    <property type="entry name" value="Cro/C1-type_HTH"/>
</dbReference>
<name>A0A545ASN5_9ACTN</name>
<feature type="domain" description="HTH cro/C1-type" evidence="2">
    <location>
        <begin position="112"/>
        <end position="156"/>
    </location>
</feature>
<dbReference type="OrthoDB" id="3685796at2"/>
<evidence type="ECO:0000313" key="3">
    <source>
        <dbReference type="EMBL" id="TQS44350.1"/>
    </source>
</evidence>
<dbReference type="CDD" id="cd00093">
    <property type="entry name" value="HTH_XRE"/>
    <property type="match status" value="1"/>
</dbReference>
<feature type="region of interest" description="Disordered" evidence="1">
    <location>
        <begin position="1"/>
        <end position="86"/>
    </location>
</feature>
<dbReference type="Proteomes" id="UP000317982">
    <property type="component" value="Unassembled WGS sequence"/>
</dbReference>
<dbReference type="InParanoid" id="A0A545ASN5"/>
<accession>A0A545ASN5</accession>
<dbReference type="PROSITE" id="PS50943">
    <property type="entry name" value="HTH_CROC1"/>
    <property type="match status" value="1"/>
</dbReference>
<gene>
    <name evidence="3" type="ORF">FL583_15570</name>
</gene>